<keyword evidence="4 6" id="KW-1133">Transmembrane helix</keyword>
<dbReference type="eggNOG" id="COG2270">
    <property type="taxonomic scope" value="Bacteria"/>
</dbReference>
<evidence type="ECO:0000256" key="2">
    <source>
        <dbReference type="ARBA" id="ARBA00022448"/>
    </source>
</evidence>
<dbReference type="HOGENOM" id="CLU_017518_3_0_10"/>
<feature type="transmembrane region" description="Helical" evidence="6">
    <location>
        <begin position="102"/>
        <end position="120"/>
    </location>
</feature>
<feature type="transmembrane region" description="Helical" evidence="6">
    <location>
        <begin position="327"/>
        <end position="345"/>
    </location>
</feature>
<dbReference type="Gene3D" id="1.20.1250.20">
    <property type="entry name" value="MFS general substrate transporter like domains"/>
    <property type="match status" value="1"/>
</dbReference>
<evidence type="ECO:0000313" key="8">
    <source>
        <dbReference type="EMBL" id="AFU67619.1"/>
    </source>
</evidence>
<evidence type="ECO:0000256" key="6">
    <source>
        <dbReference type="SAM" id="Phobius"/>
    </source>
</evidence>
<dbReference type="EMBL" id="CP003879">
    <property type="protein sequence ID" value="AFU67619.1"/>
    <property type="molecule type" value="Genomic_DNA"/>
</dbReference>
<evidence type="ECO:0000256" key="4">
    <source>
        <dbReference type="ARBA" id="ARBA00022989"/>
    </source>
</evidence>
<reference evidence="8" key="1">
    <citation type="submission" date="2006-03" db="EMBL/GenBank/DDBJ databases">
        <authorList>
            <person name="Bowman J."/>
            <person name="Ferriera S."/>
            <person name="Johnson J."/>
            <person name="Kravitz S."/>
            <person name="Halpern A."/>
            <person name="Remington K."/>
            <person name="Beeson K."/>
            <person name="Tran B."/>
            <person name="Rogers Y.-H."/>
            <person name="Friedman R."/>
            <person name="Venter J.C."/>
        </authorList>
    </citation>
    <scope>NUCLEOTIDE SEQUENCE [LARGE SCALE GENOMIC DNA]</scope>
    <source>
        <strain evidence="8">ATCC 700755</strain>
    </source>
</reference>
<feature type="transmembrane region" description="Helical" evidence="6">
    <location>
        <begin position="21"/>
        <end position="40"/>
    </location>
</feature>
<dbReference type="RefSeq" id="WP_015023236.1">
    <property type="nucleotide sequence ID" value="NC_018721.1"/>
</dbReference>
<dbReference type="PANTHER" id="PTHR23519:SF1">
    <property type="entry name" value="AUTOPHAGY-RELATED PROTEIN 22"/>
    <property type="match status" value="1"/>
</dbReference>
<dbReference type="InterPro" id="IPR036259">
    <property type="entry name" value="MFS_trans_sf"/>
</dbReference>
<gene>
    <name evidence="8" type="ordered locus">P700755_000599</name>
</gene>
<dbReference type="Proteomes" id="UP000008514">
    <property type="component" value="Chromosome"/>
</dbReference>
<feature type="transmembrane region" description="Helical" evidence="6">
    <location>
        <begin position="70"/>
        <end position="90"/>
    </location>
</feature>
<organism evidence="8 9">
    <name type="scientific">Psychroflexus torquis (strain ATCC 700755 / CIP 106069 / ACAM 623)</name>
    <dbReference type="NCBI Taxonomy" id="313595"/>
    <lineage>
        <taxon>Bacteria</taxon>
        <taxon>Pseudomonadati</taxon>
        <taxon>Bacteroidota</taxon>
        <taxon>Flavobacteriia</taxon>
        <taxon>Flavobacteriales</taxon>
        <taxon>Flavobacteriaceae</taxon>
        <taxon>Psychroflexus</taxon>
    </lineage>
</organism>
<feature type="transmembrane region" description="Helical" evidence="6">
    <location>
        <begin position="390"/>
        <end position="409"/>
    </location>
</feature>
<evidence type="ECO:0000256" key="3">
    <source>
        <dbReference type="ARBA" id="ARBA00022692"/>
    </source>
</evidence>
<evidence type="ECO:0000256" key="1">
    <source>
        <dbReference type="ARBA" id="ARBA00004127"/>
    </source>
</evidence>
<accession>K4IB19</accession>
<dbReference type="PANTHER" id="PTHR23519">
    <property type="entry name" value="AUTOPHAGY-RELATED PROTEIN 22"/>
    <property type="match status" value="1"/>
</dbReference>
<protein>
    <submittedName>
        <fullName evidence="8">Permease/efflux membrane protein, putative</fullName>
    </submittedName>
</protein>
<dbReference type="SUPFAM" id="SSF103473">
    <property type="entry name" value="MFS general substrate transporter"/>
    <property type="match status" value="1"/>
</dbReference>
<keyword evidence="5 6" id="KW-0472">Membrane</keyword>
<dbReference type="GO" id="GO:0022857">
    <property type="term" value="F:transmembrane transporter activity"/>
    <property type="evidence" value="ECO:0007669"/>
    <property type="project" value="InterPro"/>
</dbReference>
<feature type="transmembrane region" description="Helical" evidence="6">
    <location>
        <begin position="351"/>
        <end position="369"/>
    </location>
</feature>
<dbReference type="STRING" id="313595.P700755_000599"/>
<dbReference type="AlphaFoldDB" id="K4IB19"/>
<keyword evidence="3 6" id="KW-0812">Transmembrane</keyword>
<sequence length="444" mass="50061">MEQKTFPKGHKKLINAWAFYDWANSVYPLVVSSAIFPIYYGALTILKDDDGLVIKDTVNFLGFDFNNDALISYVTALAFVVISIISPLLGGISDYMGNKKNFMKFFNYLGAISCIGLFWFSLENLWFGLLCYFFGLIGFWGSIVFYNSYLPDIALKDQQDRVSAKGYTLGYMGSVILLVCCLILILFHSSFGFVSESLPTRISFILTGVWWIVFSQYTYAYLPKGNRKGKIKTKDLLLNGFRELKTTYTKIKTSYAMGSYLKAFFVYSTAVQTIMLIATYFGVGEIQWPKGESTTGLIVSILLIQLVAIVGANAASRLAESYGNINLLIWINTIWIGICVYAFFITQPMQFYITAFFVGLVMGAIQSLSRSTFSKYIPDDEKDTASFFSFYEVTEKVGIVIGMFLYGFIAQITGSIRNAILFLILFFIGGIFLLFRLKVQTKKV</sequence>
<dbReference type="PROSITE" id="PS50850">
    <property type="entry name" value="MFS"/>
    <property type="match status" value="1"/>
</dbReference>
<dbReference type="InterPro" id="IPR024671">
    <property type="entry name" value="Atg22-like"/>
</dbReference>
<evidence type="ECO:0000313" key="9">
    <source>
        <dbReference type="Proteomes" id="UP000008514"/>
    </source>
</evidence>
<dbReference type="InterPro" id="IPR050495">
    <property type="entry name" value="ATG22/LtaA_families"/>
</dbReference>
<feature type="transmembrane region" description="Helical" evidence="6">
    <location>
        <begin position="295"/>
        <end position="315"/>
    </location>
</feature>
<reference evidence="8" key="2">
    <citation type="submission" date="2012-09" db="EMBL/GenBank/DDBJ databases">
        <title>The complete sequence of Psychroflexus torquis an extreme psychrophile from sea-ice that is stimulated by light.</title>
        <authorList>
            <person name="Feng S."/>
            <person name="Powell S.M."/>
            <person name="Bowman J.P."/>
        </authorList>
    </citation>
    <scope>NUCLEOTIDE SEQUENCE [LARGE SCALE GENOMIC DNA]</scope>
    <source>
        <strain evidence="8">ATCC 700755</strain>
    </source>
</reference>
<dbReference type="GO" id="GO:0012505">
    <property type="term" value="C:endomembrane system"/>
    <property type="evidence" value="ECO:0007669"/>
    <property type="project" value="UniProtKB-SubCell"/>
</dbReference>
<feature type="transmembrane region" description="Helical" evidence="6">
    <location>
        <begin position="167"/>
        <end position="190"/>
    </location>
</feature>
<evidence type="ECO:0000256" key="5">
    <source>
        <dbReference type="ARBA" id="ARBA00023136"/>
    </source>
</evidence>
<dbReference type="InterPro" id="IPR020846">
    <property type="entry name" value="MFS_dom"/>
</dbReference>
<feature type="transmembrane region" description="Helical" evidence="6">
    <location>
        <begin position="415"/>
        <end position="435"/>
    </location>
</feature>
<dbReference type="OrthoDB" id="9768783at2"/>
<dbReference type="KEGG" id="ptq:P700755_000599"/>
<feature type="transmembrane region" description="Helical" evidence="6">
    <location>
        <begin position="260"/>
        <end position="283"/>
    </location>
</feature>
<feature type="transmembrane region" description="Helical" evidence="6">
    <location>
        <begin position="202"/>
        <end position="222"/>
    </location>
</feature>
<dbReference type="Pfam" id="PF11700">
    <property type="entry name" value="ATG22"/>
    <property type="match status" value="1"/>
</dbReference>
<keyword evidence="2" id="KW-0813">Transport</keyword>
<feature type="domain" description="Major facilitator superfamily (MFS) profile" evidence="7">
    <location>
        <begin position="251"/>
        <end position="444"/>
    </location>
</feature>
<keyword evidence="9" id="KW-1185">Reference proteome</keyword>
<comment type="subcellular location">
    <subcellularLocation>
        <location evidence="1">Endomembrane system</location>
        <topology evidence="1">Multi-pass membrane protein</topology>
    </subcellularLocation>
</comment>
<evidence type="ECO:0000259" key="7">
    <source>
        <dbReference type="PROSITE" id="PS50850"/>
    </source>
</evidence>
<feature type="transmembrane region" description="Helical" evidence="6">
    <location>
        <begin position="126"/>
        <end position="146"/>
    </location>
</feature>
<name>K4IB19_PSYTT</name>
<proteinExistence type="predicted"/>